<name>A0AA37H0E8_9PEZI</name>
<feature type="region of interest" description="Disordered" evidence="1">
    <location>
        <begin position="1"/>
        <end position="66"/>
    </location>
</feature>
<dbReference type="AlphaFoldDB" id="A0AA37H0E8"/>
<gene>
    <name evidence="2" type="ORF">ColLi_12141</name>
</gene>
<comment type="caution">
    <text evidence="2">The sequence shown here is derived from an EMBL/GenBank/DDBJ whole genome shotgun (WGS) entry which is preliminary data.</text>
</comment>
<sequence length="348" mass="37650">MSTEPVAPIPGGTNINNAKSKPLEPSFSAAGARQMYKPRRQRPDPSRARACPRSDSSNNVPELQAEDPSATGNWFSGLLDLSPLHYLFGILLKCVPIVSVVIAALSATGAVTNPTTAGLLRVIFGLAGKLLASVGSSVVCLAWNNDGSSATSFFRQLPRYDITHTPPSHGGLLEKASAQAYVLCQAHGNLVVLSWGGEDDLVDVFEVKEMAKVIRRNSFDTMSRYNVCHEEGNYMRNLVFLLADLGTAFHAQYDAREGGVTALGVDDHDGASLVWLKMTSWMPFGGGDRKVRLDRLQALVAHTESLLNYLVQHETELQNHGMCFSRAKKDLGMASGQVAKAREAVLLL</sequence>
<dbReference type="EMBL" id="BPPX01000040">
    <property type="protein sequence ID" value="GJC89303.1"/>
    <property type="molecule type" value="Genomic_DNA"/>
</dbReference>
<evidence type="ECO:0000313" key="2">
    <source>
        <dbReference type="EMBL" id="GJC89303.1"/>
    </source>
</evidence>
<organism evidence="2 3">
    <name type="scientific">Colletotrichum liriopes</name>
    <dbReference type="NCBI Taxonomy" id="708192"/>
    <lineage>
        <taxon>Eukaryota</taxon>
        <taxon>Fungi</taxon>
        <taxon>Dikarya</taxon>
        <taxon>Ascomycota</taxon>
        <taxon>Pezizomycotina</taxon>
        <taxon>Sordariomycetes</taxon>
        <taxon>Hypocreomycetidae</taxon>
        <taxon>Glomerellales</taxon>
        <taxon>Glomerellaceae</taxon>
        <taxon>Colletotrichum</taxon>
        <taxon>Colletotrichum spaethianum species complex</taxon>
    </lineage>
</organism>
<proteinExistence type="predicted"/>
<dbReference type="Proteomes" id="UP001055172">
    <property type="component" value="Unassembled WGS sequence"/>
</dbReference>
<protein>
    <submittedName>
        <fullName evidence="2">Uncharacterized protein</fullName>
    </submittedName>
</protein>
<keyword evidence="3" id="KW-1185">Reference proteome</keyword>
<accession>A0AA37H0E8</accession>
<evidence type="ECO:0000256" key="1">
    <source>
        <dbReference type="SAM" id="MobiDB-lite"/>
    </source>
</evidence>
<evidence type="ECO:0000313" key="3">
    <source>
        <dbReference type="Proteomes" id="UP001055172"/>
    </source>
</evidence>
<reference evidence="2 3" key="1">
    <citation type="submission" date="2021-07" db="EMBL/GenBank/DDBJ databases">
        <title>Genome data of Colletotrichum spaethianum.</title>
        <authorList>
            <person name="Utami Y.D."/>
            <person name="Hiruma K."/>
        </authorList>
    </citation>
    <scope>NUCLEOTIDE SEQUENCE [LARGE SCALE GENOMIC DNA]</scope>
    <source>
        <strain evidence="2 3">MAFF 242679</strain>
    </source>
</reference>